<feature type="region of interest" description="Disordered" evidence="1">
    <location>
        <begin position="1"/>
        <end position="22"/>
    </location>
</feature>
<evidence type="ECO:0000256" key="1">
    <source>
        <dbReference type="SAM" id="MobiDB-lite"/>
    </source>
</evidence>
<proteinExistence type="predicted"/>
<evidence type="ECO:0000313" key="3">
    <source>
        <dbReference type="Proteomes" id="UP001175271"/>
    </source>
</evidence>
<sequence length="79" mass="8831">MQLTMDSNAGSTSSAPTTNGGRGFLYQIRTHMLEMRIEEGVEPTIINITLHDGRVLEMKIIDLGSDLEYGLFALQFREV</sequence>
<reference evidence="2" key="1">
    <citation type="submission" date="2023-06" db="EMBL/GenBank/DDBJ databases">
        <title>Genomic analysis of the entomopathogenic nematode Steinernema hermaphroditum.</title>
        <authorList>
            <person name="Schwarz E.M."/>
            <person name="Heppert J.K."/>
            <person name="Baniya A."/>
            <person name="Schwartz H.T."/>
            <person name="Tan C.-H."/>
            <person name="Antoshechkin I."/>
            <person name="Sternberg P.W."/>
            <person name="Goodrich-Blair H."/>
            <person name="Dillman A.R."/>
        </authorList>
    </citation>
    <scope>NUCLEOTIDE SEQUENCE</scope>
    <source>
        <strain evidence="2">PS9179</strain>
        <tissue evidence="2">Whole animal</tissue>
    </source>
</reference>
<organism evidence="2 3">
    <name type="scientific">Steinernema hermaphroditum</name>
    <dbReference type="NCBI Taxonomy" id="289476"/>
    <lineage>
        <taxon>Eukaryota</taxon>
        <taxon>Metazoa</taxon>
        <taxon>Ecdysozoa</taxon>
        <taxon>Nematoda</taxon>
        <taxon>Chromadorea</taxon>
        <taxon>Rhabditida</taxon>
        <taxon>Tylenchina</taxon>
        <taxon>Panagrolaimomorpha</taxon>
        <taxon>Strongyloidoidea</taxon>
        <taxon>Steinernematidae</taxon>
        <taxon>Steinernema</taxon>
    </lineage>
</organism>
<dbReference type="Proteomes" id="UP001175271">
    <property type="component" value="Unassembled WGS sequence"/>
</dbReference>
<dbReference type="EMBL" id="JAUCMV010000003">
    <property type="protein sequence ID" value="KAK0413643.1"/>
    <property type="molecule type" value="Genomic_DNA"/>
</dbReference>
<keyword evidence="3" id="KW-1185">Reference proteome</keyword>
<gene>
    <name evidence="2" type="ORF">QR680_006921</name>
</gene>
<comment type="caution">
    <text evidence="2">The sequence shown here is derived from an EMBL/GenBank/DDBJ whole genome shotgun (WGS) entry which is preliminary data.</text>
</comment>
<name>A0AA39LXW0_9BILA</name>
<dbReference type="AlphaFoldDB" id="A0AA39LXW0"/>
<protein>
    <submittedName>
        <fullName evidence="2">Uncharacterized protein</fullName>
    </submittedName>
</protein>
<feature type="compositionally biased region" description="Polar residues" evidence="1">
    <location>
        <begin position="1"/>
        <end position="19"/>
    </location>
</feature>
<evidence type="ECO:0000313" key="2">
    <source>
        <dbReference type="EMBL" id="KAK0413643.1"/>
    </source>
</evidence>
<accession>A0AA39LXW0</accession>